<sequence>MKDDASSNVLVVWMESHILFFMIDFIHEIVSEKLFYADTERNLSSEGQPECAMSPVPSRVPSSTKLYRAWGDVVHSDWFLDGVRRPHRIISRVWIGEVSLLDLVA</sequence>
<evidence type="ECO:0000313" key="1">
    <source>
        <dbReference type="EMBL" id="KAI0518893.1"/>
    </source>
</evidence>
<gene>
    <name evidence="1" type="ORF">KFK09_006330</name>
</gene>
<protein>
    <submittedName>
        <fullName evidence="1">Uncharacterized protein</fullName>
    </submittedName>
</protein>
<comment type="caution">
    <text evidence="1">The sequence shown here is derived from an EMBL/GenBank/DDBJ whole genome shotgun (WGS) entry which is preliminary data.</text>
</comment>
<dbReference type="Proteomes" id="UP000829196">
    <property type="component" value="Unassembled WGS sequence"/>
</dbReference>
<accession>A0A8T3BTF9</accession>
<proteinExistence type="predicted"/>
<reference evidence="1" key="1">
    <citation type="journal article" date="2022" name="Front. Genet.">
        <title>Chromosome-Scale Assembly of the Dendrobium nobile Genome Provides Insights Into the Molecular Mechanism of the Biosynthesis of the Medicinal Active Ingredient of Dendrobium.</title>
        <authorList>
            <person name="Xu Q."/>
            <person name="Niu S.-C."/>
            <person name="Li K.-L."/>
            <person name="Zheng P.-J."/>
            <person name="Zhang X.-J."/>
            <person name="Jia Y."/>
            <person name="Liu Y."/>
            <person name="Niu Y.-X."/>
            <person name="Yu L.-H."/>
            <person name="Chen D.-F."/>
            <person name="Zhang G.-Q."/>
        </authorList>
    </citation>
    <scope>NUCLEOTIDE SEQUENCE</scope>
    <source>
        <tissue evidence="1">Leaf</tissue>
    </source>
</reference>
<keyword evidence="2" id="KW-1185">Reference proteome</keyword>
<organism evidence="1 2">
    <name type="scientific">Dendrobium nobile</name>
    <name type="common">Orchid</name>
    <dbReference type="NCBI Taxonomy" id="94219"/>
    <lineage>
        <taxon>Eukaryota</taxon>
        <taxon>Viridiplantae</taxon>
        <taxon>Streptophyta</taxon>
        <taxon>Embryophyta</taxon>
        <taxon>Tracheophyta</taxon>
        <taxon>Spermatophyta</taxon>
        <taxon>Magnoliopsida</taxon>
        <taxon>Liliopsida</taxon>
        <taxon>Asparagales</taxon>
        <taxon>Orchidaceae</taxon>
        <taxon>Epidendroideae</taxon>
        <taxon>Malaxideae</taxon>
        <taxon>Dendrobiinae</taxon>
        <taxon>Dendrobium</taxon>
    </lineage>
</organism>
<name>A0A8T3BTF9_DENNO</name>
<dbReference type="EMBL" id="JAGYWB010000006">
    <property type="protein sequence ID" value="KAI0518893.1"/>
    <property type="molecule type" value="Genomic_DNA"/>
</dbReference>
<dbReference type="AlphaFoldDB" id="A0A8T3BTF9"/>
<evidence type="ECO:0000313" key="2">
    <source>
        <dbReference type="Proteomes" id="UP000829196"/>
    </source>
</evidence>